<dbReference type="InterPro" id="IPR036264">
    <property type="entry name" value="Bact_exopeptidase_dim_dom"/>
</dbReference>
<evidence type="ECO:0000256" key="1">
    <source>
        <dbReference type="ARBA" id="ARBA00006247"/>
    </source>
</evidence>
<dbReference type="RefSeq" id="WP_309795939.1">
    <property type="nucleotide sequence ID" value="NZ_BAAAHY010000006.1"/>
</dbReference>
<accession>A0ABU1J7C6</accession>
<gene>
    <name evidence="7" type="ORF">JOE69_000566</name>
</gene>
<dbReference type="Gene3D" id="3.40.630.10">
    <property type="entry name" value="Zn peptidases"/>
    <property type="match status" value="1"/>
</dbReference>
<feature type="domain" description="Peptidase M20 dimerisation" evidence="6">
    <location>
        <begin position="216"/>
        <end position="364"/>
    </location>
</feature>
<reference evidence="7 8" key="1">
    <citation type="submission" date="2023-07" db="EMBL/GenBank/DDBJ databases">
        <title>Sequencing the genomes of 1000 actinobacteria strains.</title>
        <authorList>
            <person name="Klenk H.-P."/>
        </authorList>
    </citation>
    <scope>NUCLEOTIDE SEQUENCE [LARGE SCALE GENOMIC DNA]</scope>
    <source>
        <strain evidence="7 8">DSM 14555</strain>
    </source>
</reference>
<dbReference type="EC" id="3.4.17.-" evidence="7"/>
<evidence type="ECO:0000313" key="8">
    <source>
        <dbReference type="Proteomes" id="UP001185069"/>
    </source>
</evidence>
<evidence type="ECO:0000256" key="5">
    <source>
        <dbReference type="ARBA" id="ARBA00022833"/>
    </source>
</evidence>
<keyword evidence="3" id="KW-0479">Metal-binding</keyword>
<name>A0ABU1J7C6_9MICC</name>
<keyword evidence="5" id="KW-0862">Zinc</keyword>
<dbReference type="EMBL" id="JAVDQF010000001">
    <property type="protein sequence ID" value="MDR6268328.1"/>
    <property type="molecule type" value="Genomic_DNA"/>
</dbReference>
<dbReference type="PANTHER" id="PTHR45962">
    <property type="entry name" value="N-FATTY-ACYL-AMINO ACID SYNTHASE/HYDROLASE PM20D1"/>
    <property type="match status" value="1"/>
</dbReference>
<dbReference type="Gene3D" id="1.10.150.900">
    <property type="match status" value="1"/>
</dbReference>
<evidence type="ECO:0000256" key="4">
    <source>
        <dbReference type="ARBA" id="ARBA00022801"/>
    </source>
</evidence>
<dbReference type="SUPFAM" id="SSF55031">
    <property type="entry name" value="Bacterial exopeptidase dimerisation domain"/>
    <property type="match status" value="1"/>
</dbReference>
<dbReference type="SUPFAM" id="SSF53187">
    <property type="entry name" value="Zn-dependent exopeptidases"/>
    <property type="match status" value="1"/>
</dbReference>
<evidence type="ECO:0000313" key="7">
    <source>
        <dbReference type="EMBL" id="MDR6268328.1"/>
    </source>
</evidence>
<keyword evidence="2" id="KW-0645">Protease</keyword>
<keyword evidence="8" id="KW-1185">Reference proteome</keyword>
<dbReference type="InterPro" id="IPR047177">
    <property type="entry name" value="Pept_M20A"/>
</dbReference>
<keyword evidence="4 7" id="KW-0378">Hydrolase</keyword>
<proteinExistence type="inferred from homology"/>
<evidence type="ECO:0000256" key="2">
    <source>
        <dbReference type="ARBA" id="ARBA00022670"/>
    </source>
</evidence>
<evidence type="ECO:0000259" key="6">
    <source>
        <dbReference type="Pfam" id="PF07687"/>
    </source>
</evidence>
<sequence length="472" mass="50225">MADPDFAIDPAAGDRAAAHLSKLVRFKTVAAWRPDPADPSEAEGQAEFELQIEALREFYPLVHEQLGLERVGRAGLLYRWAGSAAAEPGRPAQRVLVLLAHLDVVPVDPDAPWQQPAFSGVLQDGYLWGRGTLDDKGSAVAILTAVEALLGTGFTPSHDVYLSFGGDEETGGLDALAAMELLRARGVRPWLVLDEGGAVAEQAFPGVARPVAMIGVAEKGSVNVRMSAVDPGGHSSTPPKLTATARLARAISRVSRNPFPPALHPATAQMVQVLAANMSGPQRHLLGRAQQLGWLLARIFPFFGPEANASVRTTAAVTQLSGSRAANVLAEAASATVNVRIAPGSSVAETLRRLRRAVRDPLVEFEVFESSEPSPVSPTDNRQFGLLTAAVRRVFPDAAVAPYIVMAMTDSRRFNEISPAVYRFAPFRMDAAARASLHAANEKISVATLAEGVAFYRALLVLCEQADDGDPA</sequence>
<dbReference type="GO" id="GO:0004180">
    <property type="term" value="F:carboxypeptidase activity"/>
    <property type="evidence" value="ECO:0007669"/>
    <property type="project" value="UniProtKB-KW"/>
</dbReference>
<comment type="similarity">
    <text evidence="1">Belongs to the peptidase M20A family.</text>
</comment>
<dbReference type="InterPro" id="IPR002933">
    <property type="entry name" value="Peptidase_M20"/>
</dbReference>
<dbReference type="InterPro" id="IPR011650">
    <property type="entry name" value="Peptidase_M20_dimer"/>
</dbReference>
<dbReference type="Gene3D" id="3.30.70.360">
    <property type="match status" value="1"/>
</dbReference>
<dbReference type="Pfam" id="PF01546">
    <property type="entry name" value="Peptidase_M20"/>
    <property type="match status" value="1"/>
</dbReference>
<comment type="caution">
    <text evidence="7">The sequence shown here is derived from an EMBL/GenBank/DDBJ whole genome shotgun (WGS) entry which is preliminary data.</text>
</comment>
<dbReference type="Pfam" id="PF07687">
    <property type="entry name" value="M20_dimer"/>
    <property type="match status" value="1"/>
</dbReference>
<keyword evidence="7" id="KW-0121">Carboxypeptidase</keyword>
<dbReference type="PANTHER" id="PTHR45962:SF1">
    <property type="entry name" value="N-FATTY-ACYL-AMINO ACID SYNTHASE_HYDROLASE PM20D1"/>
    <property type="match status" value="1"/>
</dbReference>
<evidence type="ECO:0000256" key="3">
    <source>
        <dbReference type="ARBA" id="ARBA00022723"/>
    </source>
</evidence>
<dbReference type="Proteomes" id="UP001185069">
    <property type="component" value="Unassembled WGS sequence"/>
</dbReference>
<protein>
    <submittedName>
        <fullName evidence="7">Carboxypeptidase PM20D1</fullName>
        <ecNumber evidence="7">3.4.17.-</ecNumber>
    </submittedName>
</protein>
<organism evidence="7 8">
    <name type="scientific">Arthrobacter russicus</name>
    <dbReference type="NCBI Taxonomy" id="172040"/>
    <lineage>
        <taxon>Bacteria</taxon>
        <taxon>Bacillati</taxon>
        <taxon>Actinomycetota</taxon>
        <taxon>Actinomycetes</taxon>
        <taxon>Micrococcales</taxon>
        <taxon>Micrococcaceae</taxon>
        <taxon>Arthrobacter</taxon>
    </lineage>
</organism>